<dbReference type="InterPro" id="IPR029016">
    <property type="entry name" value="GAF-like_dom_sf"/>
</dbReference>
<protein>
    <recommendedName>
        <fullName evidence="1">GAF domain-containing protein</fullName>
    </recommendedName>
</protein>
<dbReference type="AlphaFoldDB" id="A9IDP7"/>
<evidence type="ECO:0000259" key="1">
    <source>
        <dbReference type="Pfam" id="PF01590"/>
    </source>
</evidence>
<accession>A9IDP7</accession>
<feature type="domain" description="GAF" evidence="1">
    <location>
        <begin position="92"/>
        <end position="176"/>
    </location>
</feature>
<reference evidence="2 3" key="1">
    <citation type="journal article" date="2008" name="BMC Genomics">
        <title>The missing link: Bordetella petrii is endowed with both the metabolic versatility of environmental bacteria and virulence traits of pathogenic Bordetellae.</title>
        <authorList>
            <person name="Gross R."/>
            <person name="Guzman C.A."/>
            <person name="Sebaihia M."/>
            <person name="Martins Dos Santos V.A."/>
            <person name="Pieper D.H."/>
            <person name="Koebnik R."/>
            <person name="Lechner M."/>
            <person name="Bartels D."/>
            <person name="Buhrmester J."/>
            <person name="Choudhuri J.V."/>
            <person name="Ebensen T."/>
            <person name="Gaigalat L."/>
            <person name="Herrmann S."/>
            <person name="Khachane A.N."/>
            <person name="Larisch C."/>
            <person name="Link S."/>
            <person name="Linke B."/>
            <person name="Meyer F."/>
            <person name="Mormann S."/>
            <person name="Nakunst D."/>
            <person name="Rueckert C."/>
            <person name="Schneiker-Bekel S."/>
            <person name="Schulze K."/>
            <person name="Vorhoelter F.J."/>
            <person name="Yevsa T."/>
            <person name="Engle J.T."/>
            <person name="Goldman W.E."/>
            <person name="Puehler A."/>
            <person name="Goebel U.B."/>
            <person name="Goesmann A."/>
            <person name="Bloecker H."/>
            <person name="Kaiser O."/>
            <person name="Martinez-Arias R."/>
        </authorList>
    </citation>
    <scope>NUCLEOTIDE SEQUENCE [LARGE SCALE GENOMIC DNA]</scope>
    <source>
        <strain evidence="3">ATCC BAA-461 / DSM 12804 / CCUG 43448 / CIP 107267 / Se-1111R</strain>
    </source>
</reference>
<dbReference type="eggNOG" id="COG2203">
    <property type="taxonomic scope" value="Bacteria"/>
</dbReference>
<dbReference type="EMBL" id="AM902716">
    <property type="protein sequence ID" value="CAP41585.1"/>
    <property type="molecule type" value="Genomic_DNA"/>
</dbReference>
<evidence type="ECO:0000313" key="2">
    <source>
        <dbReference type="EMBL" id="CAP41585.1"/>
    </source>
</evidence>
<keyword evidence="3" id="KW-1185">Reference proteome</keyword>
<name>A9IDP7_BORPD</name>
<evidence type="ECO:0000313" key="3">
    <source>
        <dbReference type="Proteomes" id="UP000001225"/>
    </source>
</evidence>
<dbReference type="InterPro" id="IPR003018">
    <property type="entry name" value="GAF"/>
</dbReference>
<dbReference type="SUPFAM" id="SSF55781">
    <property type="entry name" value="GAF domain-like"/>
    <property type="match status" value="1"/>
</dbReference>
<dbReference type="Gene3D" id="3.30.450.40">
    <property type="match status" value="1"/>
</dbReference>
<organism evidence="2 3">
    <name type="scientific">Bordetella petrii (strain ATCC BAA-461 / DSM 12804 / CCUG 43448 / CIP 107267 / Se-1111R)</name>
    <dbReference type="NCBI Taxonomy" id="340100"/>
    <lineage>
        <taxon>Bacteria</taxon>
        <taxon>Pseudomonadati</taxon>
        <taxon>Pseudomonadota</taxon>
        <taxon>Betaproteobacteria</taxon>
        <taxon>Burkholderiales</taxon>
        <taxon>Alcaligenaceae</taxon>
        <taxon>Bordetella</taxon>
    </lineage>
</organism>
<sequence>MQMDRVGGSRSRTRNVDEGAVLNAQQADYLISRLSHAGDFASFMGRLDQVREDRLGPGQLTVNANTTSHRVKPPYMLQRLWSSLPAHDPVGGEKQKDDTAWTRQVLQDGELFIGNGDQAIADAFSDHAMIQGRGLHAIVNIPVCQQKRCIATLNVLTARQRWADEEIQFIRLLALLAHGWIVRECSQLPSTQNVGHSGT</sequence>
<dbReference type="Proteomes" id="UP000001225">
    <property type="component" value="Chromosome"/>
</dbReference>
<dbReference type="STRING" id="94624.Bpet1251"/>
<proteinExistence type="predicted"/>
<dbReference type="KEGG" id="bpt:Bpet1251"/>
<gene>
    <name evidence="2" type="ordered locus">Bpet1251</name>
</gene>
<dbReference type="Pfam" id="PF01590">
    <property type="entry name" value="GAF"/>
    <property type="match status" value="1"/>
</dbReference>